<sequence length="312" mass="34268">MDDEVQMDNAVLHTLQDAIESLICPIPSTGEIASILDIIISDVLLRVKHPILQRNLVTALPTHYPLTASIQRYLALSFLLHPTKIDHPLTSPETLNIIHDHLQNSPSLRIKKDTDYAILAAHFHLLDVAIGPGPLTVPFQSITSPPTSQDSQGLELIEEIKPTSGEVNAFNREVDALAQQIRLIGNGIHVAGAITDLSRLAASDACDRLCTRLEHVVRIGGRKVKNIFGKNEDEDEGSKTTFRKWLGRSKTQSRSLGEMLAGDDARDGVALEDDGEERNAERVSDSAAIKNEHTGDDNFTDVDMSVRSNRNV</sequence>
<name>A0ABR3RLV7_9PLEO</name>
<keyword evidence="3" id="KW-1185">Reference proteome</keyword>
<reference evidence="2 3" key="1">
    <citation type="submission" date="2024-02" db="EMBL/GenBank/DDBJ databases">
        <title>De novo assembly and annotation of 12 fungi associated with fruit tree decline syndrome in Ontario, Canada.</title>
        <authorList>
            <person name="Sulman M."/>
            <person name="Ellouze W."/>
            <person name="Ilyukhin E."/>
        </authorList>
    </citation>
    <scope>NUCLEOTIDE SEQUENCE [LARGE SCALE GENOMIC DNA]</scope>
    <source>
        <strain evidence="2 3">M42-189</strain>
    </source>
</reference>
<gene>
    <name evidence="2" type="ORF">SLS60_004990</name>
</gene>
<dbReference type="Proteomes" id="UP001521785">
    <property type="component" value="Unassembled WGS sequence"/>
</dbReference>
<protein>
    <submittedName>
        <fullName evidence="2">Uncharacterized protein</fullName>
    </submittedName>
</protein>
<proteinExistence type="predicted"/>
<organism evidence="2 3">
    <name type="scientific">Paraconiothyrium brasiliense</name>
    <dbReference type="NCBI Taxonomy" id="300254"/>
    <lineage>
        <taxon>Eukaryota</taxon>
        <taxon>Fungi</taxon>
        <taxon>Dikarya</taxon>
        <taxon>Ascomycota</taxon>
        <taxon>Pezizomycotina</taxon>
        <taxon>Dothideomycetes</taxon>
        <taxon>Pleosporomycetidae</taxon>
        <taxon>Pleosporales</taxon>
        <taxon>Massarineae</taxon>
        <taxon>Didymosphaeriaceae</taxon>
        <taxon>Paraconiothyrium</taxon>
    </lineage>
</organism>
<feature type="compositionally biased region" description="Basic and acidic residues" evidence="1">
    <location>
        <begin position="277"/>
        <end position="296"/>
    </location>
</feature>
<evidence type="ECO:0000256" key="1">
    <source>
        <dbReference type="SAM" id="MobiDB-lite"/>
    </source>
</evidence>
<comment type="caution">
    <text evidence="2">The sequence shown here is derived from an EMBL/GenBank/DDBJ whole genome shotgun (WGS) entry which is preliminary data.</text>
</comment>
<evidence type="ECO:0000313" key="2">
    <source>
        <dbReference type="EMBL" id="KAL1605440.1"/>
    </source>
</evidence>
<dbReference type="EMBL" id="JAKJXO020000005">
    <property type="protein sequence ID" value="KAL1605440.1"/>
    <property type="molecule type" value="Genomic_DNA"/>
</dbReference>
<feature type="region of interest" description="Disordered" evidence="1">
    <location>
        <begin position="253"/>
        <end position="312"/>
    </location>
</feature>
<accession>A0ABR3RLV7</accession>
<evidence type="ECO:0000313" key="3">
    <source>
        <dbReference type="Proteomes" id="UP001521785"/>
    </source>
</evidence>